<evidence type="ECO:0000313" key="1">
    <source>
        <dbReference type="EMBL" id="CAG8524653.1"/>
    </source>
</evidence>
<evidence type="ECO:0000313" key="2">
    <source>
        <dbReference type="Proteomes" id="UP000789525"/>
    </source>
</evidence>
<keyword evidence="2" id="KW-1185">Reference proteome</keyword>
<sequence>EELTAIISQELHIDVAFPCFSVEEQTGATACCVVCVNEATSDINTGNNPDQSNDYRQAPTTNVLVSVFLKRKLSDNISKPQLYSRKPHDNDISQKKSKDKFDYSLRYFLKEQYEGKPILDLAEIEAQYESYFPLIQDEDLQNAKGSTELEQQLTRQKVFVEKFIEMLYPESAYFRILPQLENDVLSVELRSQPDWSSDMPITTSPNLIDVFAVLESDRAYYFIAPYRGTTLQDLLKYSSGVLNSNRSNSRRVDVYDVDALVIIHIFQLHSSTSRFYHLGSNFQTYLLMKIYGLHSQDLSVPFLSLLGDQRTIRQKPLVDQVSQSVNDFVMENIPREIKDDSPTMKWVRGDISNFDYIMNLNNLAGKYVFFYRRSLFMESHTLVTYRSSNRGSQLSSDFPVDYRLHRFVGDEQLDFTFDGPVPHHITDILSDITYYVYLARKTPIPFEEVMASVSLSNPIFTISDIGDRWASTAEEFIRLHAEALESDYVSKNLHLWIDLTFGCRLSGDDAVEAKNVALPLLDGQNSFMKHGITQLFSDSHPHKIINSAQESDEMIFDSMLVTTNDNRSLREKYESISSKKRIPSKILDTSKITSQHIVEISNDLLVGLEKTTGKHQSIAGHASPKLASALHEIVNADEKEISSSTLDPKDPSFRIEALSNLVNSLPIHLPDEMEDDYFTDSLDNFEQAHTFSAKYPPQKFLSAECELSGDNDGNKYCQRRNSTKVKSTENTFSYGKAWDTYCLGKIIKALYSSSTDNNTALSLLSSCLEEGDQVVDNCKKLPLSVQSVVSALLNPDWTKRPSIDALIYSSVPVMSLHDAATTLPLPECIPEVYEFLTDFHQVLVLLFTQDSIKIEALNIFSKLGQRLGQDETKNHLLKPIVSLFETSRPSIPPRLFDRTIITHFVHRFGVANFLQQLFPLYLEALTIEDNVVPMAIDDGVFTDQKLKLMTDHESVSSSTSAAKNPLSSLDNALPSVAQLANSALVTICTLIGPILTSKNVMRQLYKMLLKESTTLPFLMQSILAIGNRFGETFTHLQFAQVIPVIQQYSTYTMDKKNYLILCNHLSLLEKLTTLMPNSKVLSEIDSLFSETLIKLLVQFNNEDNLTLEKNGSPTGSAIQIIKNRFSVSVKSVEFLLHVCNNATKSDWEKHIAPILQKYFESFGKSLENLGIEESERRKLEQDRNQQKVYDKLFPEGMLDSMRCVVTFCPDPLLKNAYNSSGAIELAMSGSVIPNELLISYPPSSNSPDNHASSDRISVRSVSSSHNGEIKEKSSSAPGTPKFSVNFEDKKHLTLSSKDVTSIVSTTTSSSLSVNRAFSSFSSEGANCDGRALKELDYAFEDFSPEFGNQKDRMVKLWSLDVHYGIENSNSEPSSEPLISYNGHKRSMINDVHFISGGVSWGPGDTIAKTLIAVGSTSGVISLLESRTGSLLGSWKAGDADIVQGSHVICIWDTDNMSLANTIRVASEVVTLNMYKEEVISVNNSNAITFSPLNENHLDLYESNEMKNVTMGWGKLDAY</sequence>
<dbReference type="Proteomes" id="UP000789525">
    <property type="component" value="Unassembled WGS sequence"/>
</dbReference>
<protein>
    <submittedName>
        <fullName evidence="1">10987_t:CDS:1</fullName>
    </submittedName>
</protein>
<comment type="caution">
    <text evidence="1">The sequence shown here is derived from an EMBL/GenBank/DDBJ whole genome shotgun (WGS) entry which is preliminary data.</text>
</comment>
<reference evidence="1" key="1">
    <citation type="submission" date="2021-06" db="EMBL/GenBank/DDBJ databases">
        <authorList>
            <person name="Kallberg Y."/>
            <person name="Tangrot J."/>
            <person name="Rosling A."/>
        </authorList>
    </citation>
    <scope>NUCLEOTIDE SEQUENCE</scope>
    <source>
        <strain evidence="1">CL356</strain>
    </source>
</reference>
<dbReference type="EMBL" id="CAJVPT010005856">
    <property type="protein sequence ID" value="CAG8524653.1"/>
    <property type="molecule type" value="Genomic_DNA"/>
</dbReference>
<proteinExistence type="predicted"/>
<gene>
    <name evidence="1" type="ORF">ACOLOM_LOCUS3810</name>
</gene>
<organism evidence="1 2">
    <name type="scientific">Acaulospora colombiana</name>
    <dbReference type="NCBI Taxonomy" id="27376"/>
    <lineage>
        <taxon>Eukaryota</taxon>
        <taxon>Fungi</taxon>
        <taxon>Fungi incertae sedis</taxon>
        <taxon>Mucoromycota</taxon>
        <taxon>Glomeromycotina</taxon>
        <taxon>Glomeromycetes</taxon>
        <taxon>Diversisporales</taxon>
        <taxon>Acaulosporaceae</taxon>
        <taxon>Acaulospora</taxon>
    </lineage>
</organism>
<name>A0ACA9LE37_9GLOM</name>
<feature type="non-terminal residue" evidence="1">
    <location>
        <position position="1"/>
    </location>
</feature>
<accession>A0ACA9LE37</accession>
<feature type="non-terminal residue" evidence="1">
    <location>
        <position position="1518"/>
    </location>
</feature>